<dbReference type="SUPFAM" id="SSF64484">
    <property type="entry name" value="beta and beta-prime subunits of DNA dependent RNA-polymerase"/>
    <property type="match status" value="1"/>
</dbReference>
<dbReference type="CDD" id="cd02733">
    <property type="entry name" value="RNAP_II_RPB1_N"/>
    <property type="match status" value="1"/>
</dbReference>
<evidence type="ECO:0000256" key="2">
    <source>
        <dbReference type="ARBA" id="ARBA00006460"/>
    </source>
</evidence>
<keyword evidence="3 13" id="KW-0240">DNA-directed RNA polymerase</keyword>
<dbReference type="Gene3D" id="2.40.40.20">
    <property type="match status" value="1"/>
</dbReference>
<dbReference type="InterPro" id="IPR042102">
    <property type="entry name" value="RNA_pol_Rpb1_3_sf"/>
</dbReference>
<dbReference type="InterPro" id="IPR007073">
    <property type="entry name" value="RNA_pol_Rpb1_7"/>
</dbReference>
<keyword evidence="5 13" id="KW-0548">Nucleotidyltransferase</keyword>
<keyword evidence="7" id="KW-0862">Zinc</keyword>
<sequence>MMVNDQIEEKKVKYIQFSILSPQEIRNYSVACIESDLSFENNSPKTGGLMDPRLGAVDKDIYCTSDMNSFVDCPGYFGHLELAKPVFHESFMNLVLLILRCIDHSTSKLILNSKSQKVKNILKVRNPKQRLSILSKLCSSLNSSKTEKNVSNDDFFEENLTFQPKYSRDGWCIIAKFDKFITSEPTRIMSAERIHEIFKNIVDLDCKKIGLNPKLCRPDWMILTVLPVPPPTIRPSVMFDMTSRAEDDLTYKLGDIIRTNKSLSQLLISCAPAQVINEQFNLLQYHIGSYMNNKVPNIAKSIQKSGRPIKSLAQRLQGKEGRVRGNLMGKRVDFSARTVITPDPNILLDEIGIPWSIALNLTYPEIVSEFNMKKMKKIVQNGPIHHPGAKYIIRNDGSRIDLRFVKNLSEIKLEIGNQIERHLQDGDLVLFNRQPSLHKMSMMGHIVKIMHFSTFRMNLSATSPYNADFDGDEMNLHLPQTLEGKSELLNLLMLPNCIISQQGNKPVIGIVQDSLLGSFLLSQRNIFLDYSKFMLLLMQLQEWDGSIPIPSIIKPQTLWTGKQVFSLFLPKINFLRKCLSHSENEKTNISPKDTRVMILGGQLISGMIDKRSVGASGGSIIHICWKEFGPKKTSNFISQFQTIVNSWLLFEGFSVGIGDTIADKKTMNNIIKTIKSAKIEARQVTLLNINKSEENFLGKILKDDFENHINKILNSARDKAGSNAQKSLSNANNIKRMVDCGSKGSFINISQIIACVGQQNVEGKRIPMGFNKRSLPHFSKDNYGPETRGFVQNSYISGLRPDEFFFHSMGGREGLIDTAIKTSETGYIQRRLSKAMENVMVEYDFTVRNCEGNIIEFFYGEDGMDALNLENQNFDSTKLSDRELEIVFRFNINSPLIGMAYDGKEVSELKIFKDKNTKKKIVEEFLQIKKDREILRQMIINNYELTIPLPVNIDRIIKNAEKLFPQEKNCRISPIEIIDGLKKLENYCFDSLGPKKNEECSGFCNCCKCESRLNATLLFRIFLRSKLASKIIFFKYKFSKVAFLWVLNEICTQYRKSIASPGEMVGTISAQSIGQPATQMTLNTFHYAGVSAKNVTLGVPRLKEIINVLQTVKTPSLTIYFRKEFSSSLSKIKQFQQTLEFITLKSMIKKKTVFYDPDPYKTILKNDQIILENYFEIPDWASEISCIGTWTTKIGLEKDEFIDKKLSTIQIVEKMKKKIKPLPLFIVNSDENSQNLFFRLKLIWPNIDWTKNSKKTVKNPNFNFFNFERKYLNRTTYFLSNINLKSYGTSKIKKAFIRKSSQIIFESISGSIKNNEEYVLDTEGVDLRYILNYSGIDYTRCSSNDILEIYKILGIEAVRKILIQELRNLISFDGSYVNSRHLSLLVDVMTHKGKLMSITRHGINRTDIGPIAKCSFEETIEVLYQAAAFGVCDNLKGVSGSILVGQVSSLGTGKIDLFLCEKKF</sequence>
<comment type="function">
    <text evidence="13">DNA-dependent RNA polymerase catalyzes the transcription of DNA into RNA using the four ribonucleoside triphosphates as substrates.</text>
</comment>
<evidence type="ECO:0000256" key="13">
    <source>
        <dbReference type="RuleBase" id="RU004279"/>
    </source>
</evidence>
<evidence type="ECO:0000313" key="17">
    <source>
        <dbReference type="Proteomes" id="UP000243127"/>
    </source>
</evidence>
<comment type="catalytic activity">
    <reaction evidence="12 13">
        <text>RNA(n) + a ribonucleoside 5'-triphosphate = RNA(n+1) + diphosphate</text>
        <dbReference type="Rhea" id="RHEA:21248"/>
        <dbReference type="Rhea" id="RHEA-COMP:14527"/>
        <dbReference type="Rhea" id="RHEA-COMP:17342"/>
        <dbReference type="ChEBI" id="CHEBI:33019"/>
        <dbReference type="ChEBI" id="CHEBI:61557"/>
        <dbReference type="ChEBI" id="CHEBI:140395"/>
        <dbReference type="EC" id="2.7.7.6"/>
    </reaction>
</comment>
<dbReference type="Gene3D" id="6.10.250.2940">
    <property type="match status" value="1"/>
</dbReference>
<dbReference type="InterPro" id="IPR000722">
    <property type="entry name" value="RNA_pol_asu"/>
</dbReference>
<reference evidence="16" key="2">
    <citation type="submission" date="2021-01" db="EMBL/GenBank/DDBJ databases">
        <authorList>
            <person name="Corre E."/>
            <person name="Pelletier E."/>
            <person name="Niang G."/>
            <person name="Scheremetjew M."/>
            <person name="Finn R."/>
            <person name="Kale V."/>
            <person name="Holt S."/>
            <person name="Cochrane G."/>
            <person name="Meng A."/>
            <person name="Brown T."/>
            <person name="Cohen L."/>
        </authorList>
    </citation>
    <scope>NUCLEOTIDE SEQUENCE</scope>
    <source>
        <strain evidence="16">CCMP644</strain>
    </source>
</reference>
<keyword evidence="15" id="KW-0542">Nucleomorph</keyword>
<evidence type="ECO:0000256" key="4">
    <source>
        <dbReference type="ARBA" id="ARBA00022679"/>
    </source>
</evidence>
<protein>
    <recommendedName>
        <fullName evidence="13">DNA-directed RNA polymerase subunit</fullName>
        <ecNumber evidence="13">2.7.7.6</ecNumber>
    </recommendedName>
</protein>
<dbReference type="RefSeq" id="XP_001712625.1">
    <property type="nucleotide sequence ID" value="XM_001712573.1"/>
</dbReference>
<keyword evidence="8" id="KW-0460">Magnesium</keyword>
<dbReference type="Gene3D" id="3.30.1360.140">
    <property type="match status" value="1"/>
</dbReference>
<reference evidence="15 17" key="1">
    <citation type="journal article" date="2007" name="Proc. Natl. Acad. Sci. U.S.A.">
        <title>Nucleomorph genome of Hemiselmis andersenii reveals complete intron loss and compaction as a driver of protein structure and function.</title>
        <authorList>
            <person name="Lane C.E."/>
            <person name="van den Heuvel K."/>
            <person name="Kozera C."/>
            <person name="Curtis B.A."/>
            <person name="Parsons B.J."/>
            <person name="Bowman S."/>
            <person name="Archibald J.M."/>
        </authorList>
    </citation>
    <scope>NUCLEOTIDE SEQUENCE [LARGE SCALE GENOMIC DNA]</scope>
    <source>
        <strain evidence="15 17">CCMP644</strain>
    </source>
</reference>
<keyword evidence="6" id="KW-0479">Metal-binding</keyword>
<dbReference type="Gene3D" id="1.10.150.390">
    <property type="match status" value="1"/>
</dbReference>
<dbReference type="GO" id="GO:0006351">
    <property type="term" value="P:DNA-templated transcription"/>
    <property type="evidence" value="ECO:0007669"/>
    <property type="project" value="InterPro"/>
</dbReference>
<gene>
    <name evidence="15" type="ORF">HAN_3g498</name>
    <name evidence="16" type="ORF">HAND00432_LOCUS11958</name>
</gene>
<organism evidence="15 17">
    <name type="scientific">Hemiselmis andersenii</name>
    <name type="common">Cryptophyte alga</name>
    <dbReference type="NCBI Taxonomy" id="464988"/>
    <lineage>
        <taxon>Eukaryota</taxon>
        <taxon>Cryptophyceae</taxon>
        <taxon>Cryptomonadales</taxon>
        <taxon>Hemiselmidaceae</taxon>
        <taxon>Hemiselmis</taxon>
    </lineage>
</organism>
<dbReference type="Pfam" id="PF00623">
    <property type="entry name" value="RNA_pol_Rpb1_2"/>
    <property type="match status" value="1"/>
</dbReference>
<dbReference type="Pfam" id="PF04992">
    <property type="entry name" value="RNA_pol_Rpb1_6"/>
    <property type="match status" value="1"/>
</dbReference>
<dbReference type="InterPro" id="IPR006592">
    <property type="entry name" value="RNA_pol_N"/>
</dbReference>
<dbReference type="Pfam" id="PF04990">
    <property type="entry name" value="RNA_pol_Rpb1_7"/>
    <property type="match status" value="1"/>
</dbReference>
<dbReference type="CDD" id="cd02584">
    <property type="entry name" value="RNAP_II_Rpb1_C"/>
    <property type="match status" value="1"/>
</dbReference>
<dbReference type="Gene3D" id="6.20.50.80">
    <property type="match status" value="1"/>
</dbReference>
<dbReference type="InterPro" id="IPR007081">
    <property type="entry name" value="RNA_pol_Rpb1_5"/>
</dbReference>
<evidence type="ECO:0000313" key="15">
    <source>
        <dbReference type="EMBL" id="ABW98300.1"/>
    </source>
</evidence>
<name>A9BLB7_HEMAN</name>
<dbReference type="EC" id="2.7.7.6" evidence="13"/>
<dbReference type="PANTHER" id="PTHR19376:SF37">
    <property type="entry name" value="DNA-DIRECTED RNA POLYMERASE II SUBUNIT RPB1"/>
    <property type="match status" value="1"/>
</dbReference>
<evidence type="ECO:0000256" key="12">
    <source>
        <dbReference type="ARBA" id="ARBA00048552"/>
    </source>
</evidence>
<dbReference type="Gene3D" id="1.10.132.30">
    <property type="match status" value="1"/>
</dbReference>
<dbReference type="Gene3D" id="4.10.860.120">
    <property type="entry name" value="RNA polymerase II, clamp domain"/>
    <property type="match status" value="1"/>
</dbReference>
<dbReference type="NCBIfam" id="NF006336">
    <property type="entry name" value="PRK08566.1"/>
    <property type="match status" value="1"/>
</dbReference>
<evidence type="ECO:0000256" key="11">
    <source>
        <dbReference type="ARBA" id="ARBA00023242"/>
    </source>
</evidence>
<dbReference type="InterPro" id="IPR007083">
    <property type="entry name" value="RNA_pol_Rpb1_4"/>
</dbReference>
<dbReference type="Proteomes" id="UP000243127">
    <property type="component" value="Nucleomorph 3"/>
</dbReference>
<dbReference type="InterPro" id="IPR007075">
    <property type="entry name" value="RNA_pol_Rpb1_6"/>
</dbReference>
<evidence type="ECO:0000256" key="9">
    <source>
        <dbReference type="ARBA" id="ARBA00023125"/>
    </source>
</evidence>
<evidence type="ECO:0000256" key="5">
    <source>
        <dbReference type="ARBA" id="ARBA00022695"/>
    </source>
</evidence>
<dbReference type="InterPro" id="IPR038593">
    <property type="entry name" value="RNA_pol_Rpb1_7_sf"/>
</dbReference>
<dbReference type="Gene3D" id="3.30.1490.180">
    <property type="entry name" value="RNA polymerase ii"/>
    <property type="match status" value="1"/>
</dbReference>
<dbReference type="EMBL" id="CP000883">
    <property type="protein sequence ID" value="ABW98300.1"/>
    <property type="molecule type" value="Genomic_DNA"/>
</dbReference>
<dbReference type="Pfam" id="PF04983">
    <property type="entry name" value="RNA_pol_Rpb1_3"/>
    <property type="match status" value="1"/>
</dbReference>
<evidence type="ECO:0000256" key="10">
    <source>
        <dbReference type="ARBA" id="ARBA00023163"/>
    </source>
</evidence>
<keyword evidence="11" id="KW-0539">Nucleus</keyword>
<dbReference type="GO" id="GO:0003677">
    <property type="term" value="F:DNA binding"/>
    <property type="evidence" value="ECO:0007669"/>
    <property type="project" value="UniProtKB-KW"/>
</dbReference>
<dbReference type="Pfam" id="PF05000">
    <property type="entry name" value="RNA_pol_Rpb1_4"/>
    <property type="match status" value="1"/>
</dbReference>
<evidence type="ECO:0000256" key="3">
    <source>
        <dbReference type="ARBA" id="ARBA00022478"/>
    </source>
</evidence>
<dbReference type="FunFam" id="4.10.860.120:FF:000003">
    <property type="entry name" value="DNA-directed RNA polymerase subunit"/>
    <property type="match status" value="1"/>
</dbReference>
<dbReference type="GO" id="GO:0005665">
    <property type="term" value="C:RNA polymerase II, core complex"/>
    <property type="evidence" value="ECO:0007669"/>
    <property type="project" value="TreeGrafter"/>
</dbReference>
<dbReference type="FunFam" id="1.10.132.30:FF:000001">
    <property type="entry name" value="DNA-directed RNA polymerase subunit"/>
    <property type="match status" value="1"/>
</dbReference>
<dbReference type="InterPro" id="IPR007066">
    <property type="entry name" value="RNA_pol_Rpb1_3"/>
</dbReference>
<dbReference type="FunFam" id="2.40.40.20:FF:000019">
    <property type="entry name" value="DNA-directed RNA polymerase II subunit RPB1"/>
    <property type="match status" value="1"/>
</dbReference>
<evidence type="ECO:0000256" key="7">
    <source>
        <dbReference type="ARBA" id="ARBA00022833"/>
    </source>
</evidence>
<feature type="domain" description="RNA polymerase N-terminal" evidence="14">
    <location>
        <begin position="219"/>
        <end position="522"/>
    </location>
</feature>
<dbReference type="FunFam" id="1.10.274.100:FF:000001">
    <property type="entry name" value="DNA-directed RNA polymerase subunit"/>
    <property type="match status" value="1"/>
</dbReference>
<evidence type="ECO:0000256" key="1">
    <source>
        <dbReference type="ARBA" id="ARBA00004123"/>
    </source>
</evidence>
<dbReference type="GO" id="GO:0003899">
    <property type="term" value="F:DNA-directed RNA polymerase activity"/>
    <property type="evidence" value="ECO:0007669"/>
    <property type="project" value="UniProtKB-EC"/>
</dbReference>
<proteinExistence type="inferred from homology"/>
<dbReference type="PANTHER" id="PTHR19376">
    <property type="entry name" value="DNA-DIRECTED RNA POLYMERASE"/>
    <property type="match status" value="1"/>
</dbReference>
<dbReference type="GeneID" id="5739482"/>
<dbReference type="Gene3D" id="1.10.274.100">
    <property type="entry name" value="RNA polymerase Rpb1, domain 3"/>
    <property type="match status" value="1"/>
</dbReference>
<dbReference type="InterPro" id="IPR044893">
    <property type="entry name" value="RNA_pol_Rpb1_clamp_domain"/>
</dbReference>
<comment type="subcellular location">
    <subcellularLocation>
        <location evidence="1">Nucleus</location>
    </subcellularLocation>
</comment>
<dbReference type="Pfam" id="PF04998">
    <property type="entry name" value="RNA_pol_Rpb1_5"/>
    <property type="match status" value="1"/>
</dbReference>
<evidence type="ECO:0000256" key="6">
    <source>
        <dbReference type="ARBA" id="ARBA00022723"/>
    </source>
</evidence>
<dbReference type="SMART" id="SM00663">
    <property type="entry name" value="RPOLA_N"/>
    <property type="match status" value="1"/>
</dbReference>
<dbReference type="InterPro" id="IPR007080">
    <property type="entry name" value="RNA_pol_Rpb1_1"/>
</dbReference>
<dbReference type="Pfam" id="PF04997">
    <property type="entry name" value="RNA_pol_Rpb1_1"/>
    <property type="match status" value="1"/>
</dbReference>
<comment type="similarity">
    <text evidence="2 13">Belongs to the RNA polymerase beta' chain family.</text>
</comment>
<dbReference type="EMBL" id="HBFX01019713">
    <property type="protein sequence ID" value="CAD8957419.1"/>
    <property type="molecule type" value="Transcribed_RNA"/>
</dbReference>
<dbReference type="InterPro" id="IPR045867">
    <property type="entry name" value="DNA-dir_RpoC_beta_prime"/>
</dbReference>
<accession>A9BLB7</accession>
<dbReference type="InterPro" id="IPR038120">
    <property type="entry name" value="Rpb1_funnel_sf"/>
</dbReference>
<keyword evidence="9" id="KW-0238">DNA-binding</keyword>
<keyword evidence="4 13" id="KW-0808">Transferase</keyword>
<evidence type="ECO:0000259" key="14">
    <source>
        <dbReference type="SMART" id="SM00663"/>
    </source>
</evidence>
<evidence type="ECO:0000256" key="8">
    <source>
        <dbReference type="ARBA" id="ARBA00022842"/>
    </source>
</evidence>
<keyword evidence="10 13" id="KW-0804">Transcription</keyword>
<evidence type="ECO:0000313" key="16">
    <source>
        <dbReference type="EMBL" id="CAD8957419.1"/>
    </source>
</evidence>
<geneLocation type="nucleomorph" evidence="15"/>
<dbReference type="GO" id="GO:0046872">
    <property type="term" value="F:metal ion binding"/>
    <property type="evidence" value="ECO:0007669"/>
    <property type="project" value="UniProtKB-KW"/>
</dbReference>